<dbReference type="Proteomes" id="UP000265775">
    <property type="component" value="Unassembled WGS sequence"/>
</dbReference>
<dbReference type="EMBL" id="QSAR01000017">
    <property type="protein sequence ID" value="RGW63118.1"/>
    <property type="molecule type" value="Genomic_DNA"/>
</dbReference>
<dbReference type="SUPFAM" id="SSF52540">
    <property type="entry name" value="P-loop containing nucleoside triphosphate hydrolases"/>
    <property type="match status" value="1"/>
</dbReference>
<dbReference type="RefSeq" id="WP_117773328.1">
    <property type="nucleotide sequence ID" value="NZ_QSAM01000012.1"/>
</dbReference>
<comment type="caution">
    <text evidence="1">The sequence shown here is derived from an EMBL/GenBank/DDBJ whole genome shotgun (WGS) entry which is preliminary data.</text>
</comment>
<proteinExistence type="predicted"/>
<organism evidence="1 2">
    <name type="scientific">Bifidobacterium longum</name>
    <dbReference type="NCBI Taxonomy" id="216816"/>
    <lineage>
        <taxon>Bacteria</taxon>
        <taxon>Bacillati</taxon>
        <taxon>Actinomycetota</taxon>
        <taxon>Actinomycetes</taxon>
        <taxon>Bifidobacteriales</taxon>
        <taxon>Bifidobacteriaceae</taxon>
        <taxon>Bifidobacterium</taxon>
    </lineage>
</organism>
<accession>A0A395XVJ8</accession>
<gene>
    <name evidence="1" type="ORF">DWV59_10780</name>
</gene>
<protein>
    <submittedName>
        <fullName evidence="1">Uncharacterized protein</fullName>
    </submittedName>
</protein>
<reference evidence="1 2" key="1">
    <citation type="submission" date="2018-08" db="EMBL/GenBank/DDBJ databases">
        <title>A genome reference for cultivated species of the human gut microbiota.</title>
        <authorList>
            <person name="Zou Y."/>
            <person name="Xue W."/>
            <person name="Luo G."/>
        </authorList>
    </citation>
    <scope>NUCLEOTIDE SEQUENCE [LARGE SCALE GENOMIC DNA]</scope>
    <source>
        <strain evidence="1 2">AF11-12</strain>
    </source>
</reference>
<name>A0A395XVJ8_BIFLN</name>
<evidence type="ECO:0000313" key="1">
    <source>
        <dbReference type="EMBL" id="RGW63118.1"/>
    </source>
</evidence>
<evidence type="ECO:0000313" key="2">
    <source>
        <dbReference type="Proteomes" id="UP000265775"/>
    </source>
</evidence>
<dbReference type="InterPro" id="IPR027417">
    <property type="entry name" value="P-loop_NTPase"/>
</dbReference>
<dbReference type="AlphaFoldDB" id="A0A395XVJ8"/>
<sequence>MWFELVPAPRADETDDDVRFQRDAKAMADAIGLSSRPGWLDWWRHDDGCRLVAAGERRWVEVSDRYGQKAGELAARAANASIRACGRPDALDRPRVWAHAFVPISASLARTARDGEPSMERPRLDAGEDTVIVVNVRRLGWVESGRLSDWLGDEYNMQADTSKLRGEGLGACRVMAGGADPRTAMDQAKRAANALNLGLVPGLSAHVSRPGLGFLLCMLLLTAVSVPAVMLPPMAPGWLMAVPLPMLAMTAGAAIRWRLVHDPVNDLAQRPRHYWWRARRRWARAADLKTRMAGDDQNADGPDRKRRVHAYTFQRSTLPLPCGALAALAAPSGRRNASVSALTVMPDQLDGCDGPVLGVDAERRTVRMSVDALYGGVFLMGEPGGGKSNMMHGVAGWMGGRHRTGDVLVDFESKGVDAQPVLKRLIPGLLVVDVNDPGTPMIDLLGAGSNVERAGRFADLMQAALGVQQIGPQSRIQLRDATFVALEGLAAADLGARCNACSVPVPDGWVEYAARLLGRNGVMDARMLGRASVFACDTRGVRDAVERLHGGVSDKGTPKIRDGELAGLLRAPMNKMDVLASAGRVFAPSRRVLSWASVIRRSAHAGDVRIMVNLGAAIRTGADGRHADLPDGARRLIGALLFRGLKDEIVASCAGWQARGRAARILVDELTDVLGADGDTGGGNADILAWLREKGRAYGVQLVAGTQNAVQLEGGLLASVTGLMTVGTFVLRADLTAGPSAVAVGSDPATVRGLPLHTVLVRTVGPPPDMAGLPPMILSVPHFDAGAPV</sequence>